<dbReference type="InterPro" id="IPR029479">
    <property type="entry name" value="Nitroreductase"/>
</dbReference>
<dbReference type="Proteomes" id="UP000255425">
    <property type="component" value="Unassembled WGS sequence"/>
</dbReference>
<evidence type="ECO:0000256" key="2">
    <source>
        <dbReference type="ARBA" id="ARBA00007118"/>
    </source>
</evidence>
<dbReference type="CDD" id="cd02135">
    <property type="entry name" value="YdjA-like"/>
    <property type="match status" value="1"/>
</dbReference>
<proteinExistence type="inferred from homology"/>
<dbReference type="InterPro" id="IPR026021">
    <property type="entry name" value="YdjA-like"/>
</dbReference>
<dbReference type="PANTHER" id="PTHR43821">
    <property type="entry name" value="NAD(P)H NITROREDUCTASE YDJA-RELATED"/>
    <property type="match status" value="1"/>
</dbReference>
<dbReference type="EMBL" id="UHDZ01000001">
    <property type="protein sequence ID" value="SUM73445.1"/>
    <property type="molecule type" value="Genomic_DNA"/>
</dbReference>
<sequence length="180" mass="20729">MELQEAISSRRSIKKFKHEMAIDDKALYDAIEKATDAPNHGMREPWRVVHIAKDKLGDFSQDITRFAFPDSPEKREDHYNAVTNLGGMLLLILKDDPRQRQSCENYFAFGAFTQNLMLLLYEAGIGTCWKSPQYIFEPKVRKALGVKDNEILAGFLYLTDLEVVPTKAQRKNKNLITEFE</sequence>
<keyword evidence="3" id="KW-0285">Flavoprotein</keyword>
<accession>A0A380H6M0</accession>
<evidence type="ECO:0000256" key="4">
    <source>
        <dbReference type="ARBA" id="ARBA00022643"/>
    </source>
</evidence>
<dbReference type="RefSeq" id="WP_115313754.1">
    <property type="nucleotide sequence ID" value="NZ_CP066042.1"/>
</dbReference>
<evidence type="ECO:0000259" key="8">
    <source>
        <dbReference type="Pfam" id="PF00881"/>
    </source>
</evidence>
<reference evidence="9 10" key="1">
    <citation type="submission" date="2018-06" db="EMBL/GenBank/DDBJ databases">
        <authorList>
            <consortium name="Pathogen Informatics"/>
            <person name="Doyle S."/>
        </authorList>
    </citation>
    <scope>NUCLEOTIDE SEQUENCE [LARGE SCALE GENOMIC DNA]</scope>
    <source>
        <strain evidence="9 10">NCTC11807</strain>
    </source>
</reference>
<evidence type="ECO:0000313" key="9">
    <source>
        <dbReference type="EMBL" id="SUM73445.1"/>
    </source>
</evidence>
<dbReference type="SUPFAM" id="SSF55469">
    <property type="entry name" value="FMN-dependent nitroreductase-like"/>
    <property type="match status" value="1"/>
</dbReference>
<evidence type="ECO:0000256" key="3">
    <source>
        <dbReference type="ARBA" id="ARBA00022630"/>
    </source>
</evidence>
<dbReference type="GO" id="GO:0016491">
    <property type="term" value="F:oxidoreductase activity"/>
    <property type="evidence" value="ECO:0007669"/>
    <property type="project" value="UniProtKB-KW"/>
</dbReference>
<keyword evidence="4" id="KW-0288">FMN</keyword>
<gene>
    <name evidence="9" type="ORF">NCTC11807_02155</name>
</gene>
<dbReference type="PANTHER" id="PTHR43821:SF1">
    <property type="entry name" value="NAD(P)H NITROREDUCTASE YDJA-RELATED"/>
    <property type="match status" value="1"/>
</dbReference>
<evidence type="ECO:0000256" key="6">
    <source>
        <dbReference type="ARBA" id="ARBA00023002"/>
    </source>
</evidence>
<dbReference type="InterPro" id="IPR052530">
    <property type="entry name" value="NAD(P)H_nitroreductase"/>
</dbReference>
<organism evidence="9 10">
    <name type="scientific">Staphylococcus saccharolyticus</name>
    <dbReference type="NCBI Taxonomy" id="33028"/>
    <lineage>
        <taxon>Bacteria</taxon>
        <taxon>Bacillati</taxon>
        <taxon>Bacillota</taxon>
        <taxon>Bacilli</taxon>
        <taxon>Bacillales</taxon>
        <taxon>Staphylococcaceae</taxon>
        <taxon>Staphylococcus</taxon>
    </lineage>
</organism>
<keyword evidence="7" id="KW-0520">NAD</keyword>
<evidence type="ECO:0000313" key="10">
    <source>
        <dbReference type="Proteomes" id="UP000255425"/>
    </source>
</evidence>
<protein>
    <submittedName>
        <fullName evidence="9">Nitroreductase</fullName>
    </submittedName>
</protein>
<evidence type="ECO:0000256" key="5">
    <source>
        <dbReference type="ARBA" id="ARBA00022857"/>
    </source>
</evidence>
<comment type="similarity">
    <text evidence="2">Belongs to the nitroreductase family.</text>
</comment>
<dbReference type="InterPro" id="IPR000415">
    <property type="entry name" value="Nitroreductase-like"/>
</dbReference>
<keyword evidence="10" id="KW-1185">Reference proteome</keyword>
<dbReference type="Gene3D" id="3.40.109.10">
    <property type="entry name" value="NADH Oxidase"/>
    <property type="match status" value="1"/>
</dbReference>
<dbReference type="GeneID" id="63935896"/>
<comment type="cofactor">
    <cofactor evidence="1">
        <name>FMN</name>
        <dbReference type="ChEBI" id="CHEBI:58210"/>
    </cofactor>
</comment>
<dbReference type="AlphaFoldDB" id="A0A380H6M0"/>
<evidence type="ECO:0000256" key="1">
    <source>
        <dbReference type="ARBA" id="ARBA00001917"/>
    </source>
</evidence>
<keyword evidence="6" id="KW-0560">Oxidoreductase</keyword>
<keyword evidence="5" id="KW-0521">NADP</keyword>
<feature type="domain" description="Nitroreductase" evidence="8">
    <location>
        <begin position="7"/>
        <end position="153"/>
    </location>
</feature>
<dbReference type="Pfam" id="PF00881">
    <property type="entry name" value="Nitroreductase"/>
    <property type="match status" value="1"/>
</dbReference>
<evidence type="ECO:0000256" key="7">
    <source>
        <dbReference type="ARBA" id="ARBA00023027"/>
    </source>
</evidence>
<name>A0A380H6M0_9STAP</name>